<dbReference type="InterPro" id="IPR050312">
    <property type="entry name" value="IolE/XylAMocC-like"/>
</dbReference>
<dbReference type="PANTHER" id="PTHR12110:SF53">
    <property type="entry name" value="BLR5974 PROTEIN"/>
    <property type="match status" value="1"/>
</dbReference>
<dbReference type="InterPro" id="IPR036237">
    <property type="entry name" value="Xyl_isomerase-like_sf"/>
</dbReference>
<organism evidence="2 3">
    <name type="scientific">Cohnella hongkongensis</name>
    <dbReference type="NCBI Taxonomy" id="178337"/>
    <lineage>
        <taxon>Bacteria</taxon>
        <taxon>Bacillati</taxon>
        <taxon>Bacillota</taxon>
        <taxon>Bacilli</taxon>
        <taxon>Bacillales</taxon>
        <taxon>Paenibacillaceae</taxon>
        <taxon>Cohnella</taxon>
    </lineage>
</organism>
<feature type="domain" description="Xylose isomerase-like TIM barrel" evidence="1">
    <location>
        <begin position="25"/>
        <end position="280"/>
    </location>
</feature>
<comment type="caution">
    <text evidence="2">The sequence shown here is derived from an EMBL/GenBank/DDBJ whole genome shotgun (WGS) entry which is preliminary data.</text>
</comment>
<accession>A0ABV9FEK9</accession>
<dbReference type="Pfam" id="PF01261">
    <property type="entry name" value="AP_endonuc_2"/>
    <property type="match status" value="1"/>
</dbReference>
<dbReference type="GO" id="GO:0016853">
    <property type="term" value="F:isomerase activity"/>
    <property type="evidence" value="ECO:0007669"/>
    <property type="project" value="UniProtKB-KW"/>
</dbReference>
<dbReference type="SUPFAM" id="SSF51658">
    <property type="entry name" value="Xylose isomerase-like"/>
    <property type="match status" value="1"/>
</dbReference>
<keyword evidence="3" id="KW-1185">Reference proteome</keyword>
<dbReference type="PANTHER" id="PTHR12110">
    <property type="entry name" value="HYDROXYPYRUVATE ISOMERASE"/>
    <property type="match status" value="1"/>
</dbReference>
<dbReference type="Gene3D" id="3.20.20.150">
    <property type="entry name" value="Divalent-metal-dependent TIM barrel enzymes"/>
    <property type="match status" value="1"/>
</dbReference>
<dbReference type="EMBL" id="JBHSEP010000015">
    <property type="protein sequence ID" value="MFC4600356.1"/>
    <property type="molecule type" value="Genomic_DNA"/>
</dbReference>
<evidence type="ECO:0000313" key="2">
    <source>
        <dbReference type="EMBL" id="MFC4600356.1"/>
    </source>
</evidence>
<gene>
    <name evidence="2" type="ORF">ACFO3S_19075</name>
</gene>
<name>A0ABV9FEK9_9BACL</name>
<evidence type="ECO:0000313" key="3">
    <source>
        <dbReference type="Proteomes" id="UP001596028"/>
    </source>
</evidence>
<keyword evidence="2" id="KW-0413">Isomerase</keyword>
<proteinExistence type="predicted"/>
<dbReference type="InterPro" id="IPR013022">
    <property type="entry name" value="Xyl_isomerase-like_TIM-brl"/>
</dbReference>
<evidence type="ECO:0000259" key="1">
    <source>
        <dbReference type="Pfam" id="PF01261"/>
    </source>
</evidence>
<reference evidence="3" key="1">
    <citation type="journal article" date="2019" name="Int. J. Syst. Evol. Microbiol.">
        <title>The Global Catalogue of Microorganisms (GCM) 10K type strain sequencing project: providing services to taxonomists for standard genome sequencing and annotation.</title>
        <authorList>
            <consortium name="The Broad Institute Genomics Platform"/>
            <consortium name="The Broad Institute Genome Sequencing Center for Infectious Disease"/>
            <person name="Wu L."/>
            <person name="Ma J."/>
        </authorList>
    </citation>
    <scope>NUCLEOTIDE SEQUENCE [LARGE SCALE GENOMIC DNA]</scope>
    <source>
        <strain evidence="3">CCUG 49571</strain>
    </source>
</reference>
<dbReference type="Proteomes" id="UP001596028">
    <property type="component" value="Unassembled WGS sequence"/>
</dbReference>
<dbReference type="RefSeq" id="WP_378099356.1">
    <property type="nucleotide sequence ID" value="NZ_JBHSEP010000015.1"/>
</dbReference>
<sequence>MKLGMSTYCLVDKLRGGEMTVLDVLEWAKEHRCEHVELVPYGYSLVDDEELAERVRRKAEQLGLALSNYALPANFAHDSEEDFQAEVERLKSHVDLLARMGIRSMRHDVVPFTIPQEEAGIAHFEKVLPRIVEGSRRIADYAAERGIATNVENHGWGVQHSDRVQRVIAEVNRPNFRTVLDIGNFLCVDEAPLIGVSKNLPLASIVHVKDFYYRMADQDPGEGKWFRTANGHFLRGAIFGQGDLPVRSLLRLIKRSGYDGYLTLEFEGMEESREGTAIGLANVRRLWDEV</sequence>
<protein>
    <submittedName>
        <fullName evidence="2">Sugar phosphate isomerase/epimerase family protein</fullName>
    </submittedName>
</protein>